<dbReference type="InterPro" id="IPR011009">
    <property type="entry name" value="Kinase-like_dom_sf"/>
</dbReference>
<dbReference type="PANTHER" id="PTHR21310">
    <property type="entry name" value="AMINOGLYCOSIDE PHOSPHOTRANSFERASE-RELATED-RELATED"/>
    <property type="match status" value="1"/>
</dbReference>
<evidence type="ECO:0008006" key="3">
    <source>
        <dbReference type="Google" id="ProtNLM"/>
    </source>
</evidence>
<accession>A0AAD9Z2G5</accession>
<gene>
    <name evidence="1" type="ORF">OEA41_008691</name>
</gene>
<keyword evidence="2" id="KW-1185">Reference proteome</keyword>
<proteinExistence type="predicted"/>
<dbReference type="InterPro" id="IPR051678">
    <property type="entry name" value="AGP_Transferase"/>
</dbReference>
<sequence length="358" mass="40851">MKQIGGITSQLSRLRFDRIGSLFEESRTYQIKSALSPAFCLYNRDEFRQEMNRGPFAHEREYYESLVSAFLLHVEYLPLEHHIFLAPVPIPDEYNRYADYLSATDRWNDFVTVGSKIDSGKNRLNYVIIGRLLQDIIPSLVEESTLTPTGVGAEYPLCHPDLSVNNIFIDNECNITCIIDWAFSTSVPFSALLVTPGLPHPRDEMAPSLTEAFRSGFEEDQHSFGDGLKIETGRRHAVWDNCRKIWLFTRLVNLDSLQDVCHFTELYTLVTGKEDVNLPTLLQAIQTQEEILHKARSLAAGDESSIDIKRQEIEYFSQVGLTRLALSQKLTLASDISRDFVADQRLWKWLAKAVNLEG</sequence>
<dbReference type="PANTHER" id="PTHR21310:SF15">
    <property type="entry name" value="AMINOGLYCOSIDE PHOSPHOTRANSFERASE DOMAIN-CONTAINING PROTEIN"/>
    <property type="match status" value="1"/>
</dbReference>
<protein>
    <recommendedName>
        <fullName evidence="3">Aminoglycoside phosphotransferase domain-containing protein</fullName>
    </recommendedName>
</protein>
<evidence type="ECO:0000313" key="1">
    <source>
        <dbReference type="EMBL" id="KAK3169308.1"/>
    </source>
</evidence>
<name>A0AAD9Z2G5_9LECA</name>
<reference evidence="1" key="1">
    <citation type="submission" date="2022-11" db="EMBL/GenBank/DDBJ databases">
        <title>Chromosomal genome sequence assembly and mating type (MAT) locus characterization of the leprose asexual lichenized fungus Lepraria neglecta (Nyl.) Erichsen.</title>
        <authorList>
            <person name="Allen J.L."/>
            <person name="Pfeffer B."/>
        </authorList>
    </citation>
    <scope>NUCLEOTIDE SEQUENCE</scope>
    <source>
        <strain evidence="1">Allen 5258</strain>
    </source>
</reference>
<dbReference type="AlphaFoldDB" id="A0AAD9Z2G5"/>
<dbReference type="Proteomes" id="UP001276659">
    <property type="component" value="Unassembled WGS sequence"/>
</dbReference>
<dbReference type="SUPFAM" id="SSF56112">
    <property type="entry name" value="Protein kinase-like (PK-like)"/>
    <property type="match status" value="1"/>
</dbReference>
<evidence type="ECO:0000313" key="2">
    <source>
        <dbReference type="Proteomes" id="UP001276659"/>
    </source>
</evidence>
<organism evidence="1 2">
    <name type="scientific">Lepraria neglecta</name>
    <dbReference type="NCBI Taxonomy" id="209136"/>
    <lineage>
        <taxon>Eukaryota</taxon>
        <taxon>Fungi</taxon>
        <taxon>Dikarya</taxon>
        <taxon>Ascomycota</taxon>
        <taxon>Pezizomycotina</taxon>
        <taxon>Lecanoromycetes</taxon>
        <taxon>OSLEUM clade</taxon>
        <taxon>Lecanoromycetidae</taxon>
        <taxon>Lecanorales</taxon>
        <taxon>Lecanorineae</taxon>
        <taxon>Stereocaulaceae</taxon>
        <taxon>Lepraria</taxon>
    </lineage>
</organism>
<comment type="caution">
    <text evidence="1">The sequence shown here is derived from an EMBL/GenBank/DDBJ whole genome shotgun (WGS) entry which is preliminary data.</text>
</comment>
<dbReference type="EMBL" id="JASNWA010000009">
    <property type="protein sequence ID" value="KAK3169308.1"/>
    <property type="molecule type" value="Genomic_DNA"/>
</dbReference>